<dbReference type="InterPro" id="IPR027417">
    <property type="entry name" value="P-loop_NTPase"/>
</dbReference>
<dbReference type="EMBL" id="CAJOBD010002305">
    <property type="protein sequence ID" value="CAF3872084.1"/>
    <property type="molecule type" value="Genomic_DNA"/>
</dbReference>
<evidence type="ECO:0000256" key="1">
    <source>
        <dbReference type="ARBA" id="ARBA00005771"/>
    </source>
</evidence>
<comment type="similarity">
    <text evidence="1">Belongs to the sulfotransferase 1 family.</text>
</comment>
<dbReference type="PANTHER" id="PTHR11783">
    <property type="entry name" value="SULFOTRANSFERASE SULT"/>
    <property type="match status" value="1"/>
</dbReference>
<dbReference type="SUPFAM" id="SSF52540">
    <property type="entry name" value="P-loop containing nucleoside triphosphate hydrolases"/>
    <property type="match status" value="1"/>
</dbReference>
<evidence type="ECO:0000256" key="2">
    <source>
        <dbReference type="ARBA" id="ARBA00022679"/>
    </source>
</evidence>
<dbReference type="AlphaFoldDB" id="A0A815GAA7"/>
<dbReference type="EMBL" id="CAJNOT010002683">
    <property type="protein sequence ID" value="CAF1335907.1"/>
    <property type="molecule type" value="Genomic_DNA"/>
</dbReference>
<organism evidence="4 6">
    <name type="scientific">Rotaria sordida</name>
    <dbReference type="NCBI Taxonomy" id="392033"/>
    <lineage>
        <taxon>Eukaryota</taxon>
        <taxon>Metazoa</taxon>
        <taxon>Spiralia</taxon>
        <taxon>Gnathifera</taxon>
        <taxon>Rotifera</taxon>
        <taxon>Eurotatoria</taxon>
        <taxon>Bdelloidea</taxon>
        <taxon>Philodinida</taxon>
        <taxon>Philodinidae</taxon>
        <taxon>Rotaria</taxon>
    </lineage>
</organism>
<comment type="caution">
    <text evidence="4">The sequence shown here is derived from an EMBL/GenBank/DDBJ whole genome shotgun (WGS) entry which is preliminary data.</text>
</comment>
<keyword evidence="2" id="KW-0808">Transferase</keyword>
<proteinExistence type="inferred from homology"/>
<dbReference type="Pfam" id="PF00685">
    <property type="entry name" value="Sulfotransfer_1"/>
    <property type="match status" value="1"/>
</dbReference>
<evidence type="ECO:0000313" key="4">
    <source>
        <dbReference type="EMBL" id="CAF1335907.1"/>
    </source>
</evidence>
<dbReference type="Gene3D" id="3.40.50.300">
    <property type="entry name" value="P-loop containing nucleotide triphosphate hydrolases"/>
    <property type="match status" value="1"/>
</dbReference>
<accession>A0A815GAA7</accession>
<evidence type="ECO:0000259" key="3">
    <source>
        <dbReference type="Pfam" id="PF00685"/>
    </source>
</evidence>
<dbReference type="InterPro" id="IPR000863">
    <property type="entry name" value="Sulfotransferase_dom"/>
</dbReference>
<protein>
    <recommendedName>
        <fullName evidence="3">Sulfotransferase domain-containing protein</fullName>
    </recommendedName>
</protein>
<dbReference type="Proteomes" id="UP000663864">
    <property type="component" value="Unassembled WGS sequence"/>
</dbReference>
<dbReference type="GO" id="GO:0008146">
    <property type="term" value="F:sulfotransferase activity"/>
    <property type="evidence" value="ECO:0007669"/>
    <property type="project" value="InterPro"/>
</dbReference>
<reference evidence="4" key="1">
    <citation type="submission" date="2021-02" db="EMBL/GenBank/DDBJ databases">
        <authorList>
            <person name="Nowell W R."/>
        </authorList>
    </citation>
    <scope>NUCLEOTIDE SEQUENCE</scope>
</reference>
<evidence type="ECO:0000313" key="6">
    <source>
        <dbReference type="Proteomes" id="UP000663864"/>
    </source>
</evidence>
<sequence>MASIVWPEKEYELQDHHSDSTIWNEFQFRNDDVIISTYPKSGTTWMQQIVFQLLFNGKEDLQVHKMSLWLDFRLNALSSRYGSKEKLLQAIENQTQRRVLKTHLPLGALVFSPKAKYIFVGREGRDVVWSLYNHHSNYTDEFYDRLNNSPGRVGPPLQRPQPTFVEYFHNWLEKDGAPFVPFFENIRSWWNVRHLPNVLLIHYSQLKSDLPGQIERIAQFLDIAVDRSSAEWNDILEHCSFDYMKINANKFIPDDIFIGGPSSFFRRGTNDSWKHILTKEDCQRYEEKAQSELGAEAARWLAKGA</sequence>
<dbReference type="Proteomes" id="UP000663836">
    <property type="component" value="Unassembled WGS sequence"/>
</dbReference>
<gene>
    <name evidence="5" type="ORF">JBS370_LOCUS19363</name>
    <name evidence="4" type="ORF">ZHD862_LOCUS29785</name>
</gene>
<evidence type="ECO:0000313" key="5">
    <source>
        <dbReference type="EMBL" id="CAF3872084.1"/>
    </source>
</evidence>
<name>A0A815GAA7_9BILA</name>
<feature type="domain" description="Sulfotransferase" evidence="3">
    <location>
        <begin position="31"/>
        <end position="293"/>
    </location>
</feature>